<dbReference type="PANTHER" id="PTHR33570:SF2">
    <property type="entry name" value="CARBOXYMUCONOLACTONE DECARBOXYLASE-LIKE DOMAIN-CONTAINING PROTEIN"/>
    <property type="match status" value="1"/>
</dbReference>
<proteinExistence type="predicted"/>
<dbReference type="EMBL" id="VHQG01000004">
    <property type="protein sequence ID" value="TPW74816.1"/>
    <property type="molecule type" value="Genomic_DNA"/>
</dbReference>
<keyword evidence="3" id="KW-1185">Reference proteome</keyword>
<evidence type="ECO:0000313" key="2">
    <source>
        <dbReference type="EMBL" id="TPW74816.1"/>
    </source>
</evidence>
<dbReference type="GO" id="GO:0051920">
    <property type="term" value="F:peroxiredoxin activity"/>
    <property type="evidence" value="ECO:0007669"/>
    <property type="project" value="InterPro"/>
</dbReference>
<keyword evidence="2" id="KW-0456">Lyase</keyword>
<dbReference type="PANTHER" id="PTHR33570">
    <property type="entry name" value="4-CARBOXYMUCONOLACTONE DECARBOXYLASE FAMILY PROTEIN"/>
    <property type="match status" value="1"/>
</dbReference>
<protein>
    <submittedName>
        <fullName evidence="2">4-carboxymuconolactone decarboxylase</fullName>
        <ecNumber evidence="2">4.1.1.44</ecNumber>
    </submittedName>
</protein>
<dbReference type="GO" id="GO:0047575">
    <property type="term" value="F:4-carboxymuconolactone decarboxylase activity"/>
    <property type="evidence" value="ECO:0007669"/>
    <property type="project" value="UniProtKB-EC"/>
</dbReference>
<evidence type="ECO:0000259" key="1">
    <source>
        <dbReference type="Pfam" id="PF02627"/>
    </source>
</evidence>
<dbReference type="AlphaFoldDB" id="A0A506XX72"/>
<organism evidence="2 3">
    <name type="scientific">Schumannella soli</name>
    <dbReference type="NCBI Taxonomy" id="2590779"/>
    <lineage>
        <taxon>Bacteria</taxon>
        <taxon>Bacillati</taxon>
        <taxon>Actinomycetota</taxon>
        <taxon>Actinomycetes</taxon>
        <taxon>Micrococcales</taxon>
        <taxon>Microbacteriaceae</taxon>
        <taxon>Schumannella</taxon>
    </lineage>
</organism>
<dbReference type="Gene3D" id="1.20.1290.10">
    <property type="entry name" value="AhpD-like"/>
    <property type="match status" value="1"/>
</dbReference>
<accession>A0A506XX72</accession>
<name>A0A506XX72_9MICO</name>
<dbReference type="InterPro" id="IPR012788">
    <property type="entry name" value="Decarb_PcaC"/>
</dbReference>
<dbReference type="EC" id="4.1.1.44" evidence="2"/>
<dbReference type="RefSeq" id="WP_141164447.1">
    <property type="nucleotide sequence ID" value="NZ_VHQG01000004.1"/>
</dbReference>
<reference evidence="2 3" key="1">
    <citation type="submission" date="2019-06" db="EMBL/GenBank/DDBJ databases">
        <authorList>
            <person name="Li F."/>
        </authorList>
    </citation>
    <scope>NUCLEOTIDE SEQUENCE [LARGE SCALE GENOMIC DNA]</scope>
    <source>
        <strain evidence="2 3">10F1D-1</strain>
    </source>
</reference>
<dbReference type="SUPFAM" id="SSF69118">
    <property type="entry name" value="AhpD-like"/>
    <property type="match status" value="1"/>
</dbReference>
<dbReference type="Proteomes" id="UP000316252">
    <property type="component" value="Unassembled WGS sequence"/>
</dbReference>
<sequence>MSPDDTHADTYEAGLQLRREVLGHAHVERSLGQVTDFSRPIQELVTEYCWGAVWTREGLPRQTRSLINLAMLTALNRTHELGVHVRGAINNGVSVQEIQEVLMQTAIYVGVPAALESFRVAERVIEEMGAMTPADAPADAATEPAASNG</sequence>
<comment type="caution">
    <text evidence="2">The sequence shown here is derived from an EMBL/GenBank/DDBJ whole genome shotgun (WGS) entry which is preliminary data.</text>
</comment>
<dbReference type="InterPro" id="IPR003779">
    <property type="entry name" value="CMD-like"/>
</dbReference>
<feature type="domain" description="Carboxymuconolactone decarboxylase-like" evidence="1">
    <location>
        <begin position="41"/>
        <end position="122"/>
    </location>
</feature>
<gene>
    <name evidence="2" type="primary">pcaC</name>
    <name evidence="2" type="ORF">FJ657_14690</name>
</gene>
<dbReference type="NCBIfam" id="TIGR02425">
    <property type="entry name" value="decarb_PcaC"/>
    <property type="match status" value="1"/>
</dbReference>
<evidence type="ECO:0000313" key="3">
    <source>
        <dbReference type="Proteomes" id="UP000316252"/>
    </source>
</evidence>
<dbReference type="InterPro" id="IPR052512">
    <property type="entry name" value="4CMD/NDH-1_regulator"/>
</dbReference>
<dbReference type="InterPro" id="IPR029032">
    <property type="entry name" value="AhpD-like"/>
</dbReference>
<dbReference type="OrthoDB" id="9802489at2"/>
<dbReference type="Pfam" id="PF02627">
    <property type="entry name" value="CMD"/>
    <property type="match status" value="1"/>
</dbReference>